<reference evidence="2 3" key="1">
    <citation type="journal article" date="2017" name="Genome Announc.">
        <title>Genome sequence of the saprophytic ascomycete Epicoccum nigrum ICMP 19927 strain isolated from New Zealand.</title>
        <authorList>
            <person name="Fokin M."/>
            <person name="Fleetwood D."/>
            <person name="Weir B.S."/>
            <person name="Villas-Boas S.G."/>
        </authorList>
    </citation>
    <scope>NUCLEOTIDE SEQUENCE [LARGE SCALE GENOMIC DNA]</scope>
    <source>
        <strain evidence="2 3">ICMP 19927</strain>
    </source>
</reference>
<evidence type="ECO:0000256" key="1">
    <source>
        <dbReference type="SAM" id="MobiDB-lite"/>
    </source>
</evidence>
<dbReference type="EMBL" id="KZ107838">
    <property type="protein sequence ID" value="OSS53521.1"/>
    <property type="molecule type" value="Genomic_DNA"/>
</dbReference>
<evidence type="ECO:0000313" key="3">
    <source>
        <dbReference type="Proteomes" id="UP000193240"/>
    </source>
</evidence>
<proteinExistence type="predicted"/>
<protein>
    <submittedName>
        <fullName evidence="2">Uncharacterized protein</fullName>
    </submittedName>
</protein>
<organism evidence="2 3">
    <name type="scientific">Epicoccum nigrum</name>
    <name type="common">Soil fungus</name>
    <name type="synonym">Epicoccum purpurascens</name>
    <dbReference type="NCBI Taxonomy" id="105696"/>
    <lineage>
        <taxon>Eukaryota</taxon>
        <taxon>Fungi</taxon>
        <taxon>Dikarya</taxon>
        <taxon>Ascomycota</taxon>
        <taxon>Pezizomycotina</taxon>
        <taxon>Dothideomycetes</taxon>
        <taxon>Pleosporomycetidae</taxon>
        <taxon>Pleosporales</taxon>
        <taxon>Pleosporineae</taxon>
        <taxon>Didymellaceae</taxon>
        <taxon>Epicoccum</taxon>
    </lineage>
</organism>
<evidence type="ECO:0000313" key="2">
    <source>
        <dbReference type="EMBL" id="OSS53521.1"/>
    </source>
</evidence>
<keyword evidence="3" id="KW-1185">Reference proteome</keyword>
<feature type="region of interest" description="Disordered" evidence="1">
    <location>
        <begin position="84"/>
        <end position="121"/>
    </location>
</feature>
<dbReference type="Proteomes" id="UP000193240">
    <property type="component" value="Unassembled WGS sequence"/>
</dbReference>
<feature type="compositionally biased region" description="Low complexity" evidence="1">
    <location>
        <begin position="84"/>
        <end position="93"/>
    </location>
</feature>
<gene>
    <name evidence="2" type="ORF">B5807_00557</name>
</gene>
<accession>A0A1Y2MC12</accession>
<feature type="region of interest" description="Disordered" evidence="1">
    <location>
        <begin position="34"/>
        <end position="64"/>
    </location>
</feature>
<dbReference type="AlphaFoldDB" id="A0A1Y2MC12"/>
<sequence length="313" mass="33120">MIATIFSFLTLRSSNAFNSTSPFPILLFAPKKSSSSPNPSSSPPLPSALSSSSSESDATSSPHSFISSTASSSTALNCCAFLSTSSTTPPSHSRSTRSHTSHTMPVAASTSRRSASLGPASFPASSLRASAIVSTWRSTSLHAATTRLTASRISPRMIWPRSSRVPALGAYDAAATIPESAPEVTSPILAMSALGVRGGVRSSKESVVVCDFRRVVAAWMAVSGPLGRSGASLLLVDDLFVGGAREVWKCARRVCVVWVREMSLGRSFGGGMLDGQRRVHKYIERANRVSAGEAALYARYVLCSRKLLSWWGL</sequence>
<dbReference type="InParanoid" id="A0A1Y2MC12"/>
<name>A0A1Y2MC12_EPING</name>
<feature type="compositionally biased region" description="Low complexity" evidence="1">
    <location>
        <begin position="47"/>
        <end position="64"/>
    </location>
</feature>